<dbReference type="Proteomes" id="UP000306037">
    <property type="component" value="Unassembled WGS sequence"/>
</dbReference>
<sequence>MFIKSEFNEHLKEGNLTSLLITDVQRHESGYFLDKKVGTSIPIIVLGQESGYFFIKELL</sequence>
<protein>
    <submittedName>
        <fullName evidence="1">Uncharacterized protein</fullName>
    </submittedName>
</protein>
<dbReference type="AlphaFoldDB" id="A0A4U2N3A0"/>
<comment type="caution">
    <text evidence="1">The sequence shown here is derived from an EMBL/GenBank/DDBJ whole genome shotgun (WGS) entry which is preliminary data.</text>
</comment>
<name>A0A4U2N3A0_9BACI</name>
<evidence type="ECO:0000313" key="2">
    <source>
        <dbReference type="Proteomes" id="UP000306037"/>
    </source>
</evidence>
<proteinExistence type="predicted"/>
<evidence type="ECO:0000313" key="1">
    <source>
        <dbReference type="EMBL" id="TKH17804.1"/>
    </source>
</evidence>
<dbReference type="EMBL" id="SZOM01000047">
    <property type="protein sequence ID" value="TKH17804.1"/>
    <property type="molecule type" value="Genomic_DNA"/>
</dbReference>
<organism evidence="1 2">
    <name type="scientific">Bacillus wiedmannii</name>
    <dbReference type="NCBI Taxonomy" id="1890302"/>
    <lineage>
        <taxon>Bacteria</taxon>
        <taxon>Bacillati</taxon>
        <taxon>Bacillota</taxon>
        <taxon>Bacilli</taxon>
        <taxon>Bacillales</taxon>
        <taxon>Bacillaceae</taxon>
        <taxon>Bacillus</taxon>
        <taxon>Bacillus cereus group</taxon>
    </lineage>
</organism>
<accession>A0A4U2N3A0</accession>
<reference evidence="1 2" key="1">
    <citation type="journal article" date="2019" name="Environ. Microbiol.">
        <title>An active ?-lactamase is a part of an orchestrated cell wall stress resistance network of Bacillus subtilis and related rhizosphere species.</title>
        <authorList>
            <person name="Bucher T."/>
            <person name="Keren-Paz A."/>
            <person name="Hausser J."/>
            <person name="Olender T."/>
            <person name="Cytryn E."/>
            <person name="Kolodkin-Gal I."/>
        </authorList>
    </citation>
    <scope>NUCLEOTIDE SEQUENCE [LARGE SCALE GENOMIC DNA]</scope>
    <source>
        <strain evidence="1 2">I71</strain>
    </source>
</reference>
<gene>
    <name evidence="1" type="ORF">FC694_07555</name>
</gene>